<reference evidence="2 3" key="1">
    <citation type="submission" date="2016-12" db="EMBL/GenBank/DDBJ databases">
        <authorList>
            <person name="Song W.-J."/>
            <person name="Kurnit D.M."/>
        </authorList>
    </citation>
    <scope>NUCLEOTIDE SEQUENCE [LARGE SCALE GENOMIC DNA]</scope>
    <source>
        <strain evidence="2 3">DSM 18488</strain>
    </source>
</reference>
<proteinExistence type="predicted"/>
<keyword evidence="1" id="KW-1133">Transmembrane helix</keyword>
<dbReference type="EMBL" id="FRFE01000034">
    <property type="protein sequence ID" value="SHO52279.1"/>
    <property type="molecule type" value="Genomic_DNA"/>
</dbReference>
<sequence>MKSLYTFAADTYDKRPDITGIVSAFIVVFIDFITGRQIDFPILYGLPIALAAWKLRKNMAYTMSVLLPLIRLAFLYHWSEIQPFVVAFTNTCIIMFSLLLYAYLIQRTAWQTQKLQKKVKSLEGFLPICASCKKIRNEKGEYEQIEKYVSEHSDALFSHGICPECAQRLYPEFTRKP</sequence>
<dbReference type="OrthoDB" id="5512413at2"/>
<dbReference type="Proteomes" id="UP000184603">
    <property type="component" value="Unassembled WGS sequence"/>
</dbReference>
<dbReference type="RefSeq" id="WP_073615893.1">
    <property type="nucleotide sequence ID" value="NZ_FRFE01000034.1"/>
</dbReference>
<feature type="transmembrane region" description="Helical" evidence="1">
    <location>
        <begin position="84"/>
        <end position="104"/>
    </location>
</feature>
<dbReference type="STRING" id="1121416.SAMN02745220_04489"/>
<evidence type="ECO:0000313" key="2">
    <source>
        <dbReference type="EMBL" id="SHO52279.1"/>
    </source>
</evidence>
<dbReference type="AlphaFoldDB" id="A0A1M7YI78"/>
<keyword evidence="1" id="KW-0812">Transmembrane</keyword>
<organism evidence="2 3">
    <name type="scientific">Desulfopila aestuarii DSM 18488</name>
    <dbReference type="NCBI Taxonomy" id="1121416"/>
    <lineage>
        <taxon>Bacteria</taxon>
        <taxon>Pseudomonadati</taxon>
        <taxon>Thermodesulfobacteriota</taxon>
        <taxon>Desulfobulbia</taxon>
        <taxon>Desulfobulbales</taxon>
        <taxon>Desulfocapsaceae</taxon>
        <taxon>Desulfopila</taxon>
    </lineage>
</organism>
<keyword evidence="3" id="KW-1185">Reference proteome</keyword>
<evidence type="ECO:0000256" key="1">
    <source>
        <dbReference type="SAM" id="Phobius"/>
    </source>
</evidence>
<evidence type="ECO:0000313" key="3">
    <source>
        <dbReference type="Proteomes" id="UP000184603"/>
    </source>
</evidence>
<feature type="transmembrane region" description="Helical" evidence="1">
    <location>
        <begin position="20"/>
        <end position="38"/>
    </location>
</feature>
<gene>
    <name evidence="2" type="ORF">SAMN02745220_04489</name>
</gene>
<accession>A0A1M7YI78</accession>
<name>A0A1M7YI78_9BACT</name>
<keyword evidence="1" id="KW-0472">Membrane</keyword>
<protein>
    <submittedName>
        <fullName evidence="2">Uncharacterized protein</fullName>
    </submittedName>
</protein>